<evidence type="ECO:0000256" key="3">
    <source>
        <dbReference type="HAMAP-Rule" id="MF_00608"/>
    </source>
</evidence>
<dbReference type="InterPro" id="IPR043128">
    <property type="entry name" value="Rev_trsase/Diguanyl_cyclase"/>
</dbReference>
<keyword evidence="1 3" id="KW-0378">Hydrolase</keyword>
<evidence type="ECO:0000256" key="1">
    <source>
        <dbReference type="ARBA" id="ARBA00022801"/>
    </source>
</evidence>
<comment type="function">
    <text evidence="3 4">Catalyzes the formation of 2-amino-5-formylamino-6-ribofuranosylamino-4(3H)-pyrimidinone ribonucleotide monophosphate and inorganic phosphate from GTP. Also has an independent pyrophosphate phosphohydrolase activity.</text>
</comment>
<sequence>MPFREDSSSCEGSYQGIYIIDAGIEGEVMALLVGVIALVGYREWTEEIGRDREWIIQKRQSAVYLAAIDAAAAGGGYVVPFSHDIMVVLLNGVPRKSIEEIYRAVSRESPVPVAMRVTTTRHPDWGQVPLEPGITMDEYDESGVAALHIDMDMVSKERLQKGFLKPFIKVMDLYIKLIENVLPRGYIPGYLGGDNIVVFAPEEDLNRALELVMAVIGDEKYKIGIGVDDNPRAALARAAHALSVIRNTRNSRVYIDVRGVETAAY</sequence>
<dbReference type="Pfam" id="PF05165">
    <property type="entry name" value="GCH_III"/>
    <property type="match status" value="2"/>
</dbReference>
<comment type="caution">
    <text evidence="5">The sequence shown here is derived from an EMBL/GenBank/DDBJ whole genome shotgun (WGS) entry which is preliminary data.</text>
</comment>
<dbReference type="GO" id="GO:0005525">
    <property type="term" value="F:GTP binding"/>
    <property type="evidence" value="ECO:0007669"/>
    <property type="project" value="UniProtKB-KW"/>
</dbReference>
<dbReference type="HAMAP" id="MF_00608">
    <property type="entry name" value="GTP_cyclohydro_3"/>
    <property type="match status" value="1"/>
</dbReference>
<proteinExistence type="inferred from homology"/>
<dbReference type="Gene3D" id="3.30.70.1230">
    <property type="entry name" value="Nucleotide cyclase"/>
    <property type="match status" value="1"/>
</dbReference>
<dbReference type="AlphaFoldDB" id="A0A832ZTS7"/>
<evidence type="ECO:0000313" key="6">
    <source>
        <dbReference type="Proteomes" id="UP000600071"/>
    </source>
</evidence>
<evidence type="ECO:0000256" key="4">
    <source>
        <dbReference type="PIRNR" id="PIRNR009265"/>
    </source>
</evidence>
<protein>
    <recommendedName>
        <fullName evidence="3 4">GTP cyclohydrolase III</fullName>
        <ecNumber evidence="3 4">3.5.4.29</ecNumber>
    </recommendedName>
</protein>
<dbReference type="GO" id="GO:0043740">
    <property type="term" value="F:GTP cyclohydrolase IIa activity"/>
    <property type="evidence" value="ECO:0007669"/>
    <property type="project" value="UniProtKB-UniRule"/>
</dbReference>
<accession>A0A832ZTS7</accession>
<dbReference type="PANTHER" id="PTHR42202">
    <property type="entry name" value="GTP CYCLOHYDROLASE III"/>
    <property type="match status" value="1"/>
</dbReference>
<comment type="similarity">
    <text evidence="3 4">Belongs to the archaeal-type GTP cyclohydrolase family.</text>
</comment>
<comment type="catalytic activity">
    <reaction evidence="3 4">
        <text>GTP + 3 H2O = 2-amino-5-formylamino-6-(5-phospho-D-ribosylamino)pyrimidin-4(3H)-one + 2 phosphate + 2 H(+)</text>
        <dbReference type="Rhea" id="RHEA:22468"/>
        <dbReference type="ChEBI" id="CHEBI:15377"/>
        <dbReference type="ChEBI" id="CHEBI:15378"/>
        <dbReference type="ChEBI" id="CHEBI:37565"/>
        <dbReference type="ChEBI" id="CHEBI:43474"/>
        <dbReference type="ChEBI" id="CHEBI:57258"/>
        <dbReference type="EC" id="3.5.4.29"/>
    </reaction>
</comment>
<keyword evidence="3" id="KW-0547">Nucleotide-binding</keyword>
<dbReference type="Gene3D" id="3.30.70.270">
    <property type="match status" value="1"/>
</dbReference>
<dbReference type="EMBL" id="DQVR01000038">
    <property type="protein sequence ID" value="HIQ23741.1"/>
    <property type="molecule type" value="Genomic_DNA"/>
</dbReference>
<reference evidence="5" key="1">
    <citation type="journal article" date="2020" name="ISME J.">
        <title>Gammaproteobacteria mediating utilization of methyl-, sulfur- and petroleum organic compounds in deep ocean hydrothermal plumes.</title>
        <authorList>
            <person name="Zhou Z."/>
            <person name="Liu Y."/>
            <person name="Pan J."/>
            <person name="Cron B.R."/>
            <person name="Toner B.M."/>
            <person name="Anantharaman K."/>
            <person name="Breier J.A."/>
            <person name="Dick G.J."/>
            <person name="Li M."/>
        </authorList>
    </citation>
    <scope>NUCLEOTIDE SEQUENCE</scope>
    <source>
        <strain evidence="5">SZUA-1523</strain>
    </source>
</reference>
<dbReference type="PIRSF" id="PIRSF009265">
    <property type="entry name" value="GTP_cyclohydro_3"/>
    <property type="match status" value="1"/>
</dbReference>
<dbReference type="Proteomes" id="UP000600071">
    <property type="component" value="Unassembled WGS sequence"/>
</dbReference>
<dbReference type="InterPro" id="IPR007839">
    <property type="entry name" value="GTP_CycHdrlase_3"/>
</dbReference>
<organism evidence="5 6">
    <name type="scientific">Pyrodictium delaneyi</name>
    <dbReference type="NCBI Taxonomy" id="1273541"/>
    <lineage>
        <taxon>Archaea</taxon>
        <taxon>Thermoproteota</taxon>
        <taxon>Thermoprotei</taxon>
        <taxon>Desulfurococcales</taxon>
        <taxon>Pyrodictiaceae</taxon>
        <taxon>Pyrodictium</taxon>
    </lineage>
</organism>
<keyword evidence="2 3" id="KW-0342">GTP-binding</keyword>
<evidence type="ECO:0000256" key="2">
    <source>
        <dbReference type="ARBA" id="ARBA00023134"/>
    </source>
</evidence>
<dbReference type="PANTHER" id="PTHR42202:SF1">
    <property type="entry name" value="GTP CYCLOHYDROLASE III"/>
    <property type="match status" value="1"/>
</dbReference>
<dbReference type="EC" id="3.5.4.29" evidence="3 4"/>
<dbReference type="InterPro" id="IPR029787">
    <property type="entry name" value="Nucleotide_cyclase"/>
</dbReference>
<evidence type="ECO:0000313" key="5">
    <source>
        <dbReference type="EMBL" id="HIQ23741.1"/>
    </source>
</evidence>
<gene>
    <name evidence="3" type="primary">gch3</name>
    <name evidence="5" type="ORF">EYH50_01670</name>
</gene>
<name>A0A832ZTS7_9CREN</name>